<name>A0A5C7C0Q0_SERMA</name>
<dbReference type="InterPro" id="IPR027628">
    <property type="entry name" value="DotA_TraY"/>
</dbReference>
<evidence type="ECO:0000256" key="1">
    <source>
        <dbReference type="SAM" id="MobiDB-lite"/>
    </source>
</evidence>
<feature type="chain" id="PRO_5022851315" evidence="3">
    <location>
        <begin position="23"/>
        <end position="714"/>
    </location>
</feature>
<evidence type="ECO:0000256" key="3">
    <source>
        <dbReference type="SAM" id="SignalP"/>
    </source>
</evidence>
<dbReference type="EMBL" id="VOUQ01000015">
    <property type="protein sequence ID" value="TXE28352.1"/>
    <property type="molecule type" value="Genomic_DNA"/>
</dbReference>
<feature type="transmembrane region" description="Helical" evidence="2">
    <location>
        <begin position="544"/>
        <end position="565"/>
    </location>
</feature>
<dbReference type="Proteomes" id="UP000321126">
    <property type="component" value="Unassembled WGS sequence"/>
</dbReference>
<feature type="transmembrane region" description="Helical" evidence="2">
    <location>
        <begin position="100"/>
        <end position="121"/>
    </location>
</feature>
<dbReference type="NCBIfam" id="TIGR04346">
    <property type="entry name" value="DotA_TraY"/>
    <property type="match status" value="1"/>
</dbReference>
<dbReference type="RefSeq" id="WP_147882468.1">
    <property type="nucleotide sequence ID" value="NZ_VOUQ01000015.1"/>
</dbReference>
<gene>
    <name evidence="4" type="ORF">FOT62_21545</name>
</gene>
<feature type="transmembrane region" description="Helical" evidence="2">
    <location>
        <begin position="67"/>
        <end position="88"/>
    </location>
</feature>
<feature type="region of interest" description="Disordered" evidence="1">
    <location>
        <begin position="694"/>
        <end position="714"/>
    </location>
</feature>
<feature type="transmembrane region" description="Helical" evidence="2">
    <location>
        <begin position="610"/>
        <end position="637"/>
    </location>
</feature>
<evidence type="ECO:0000256" key="2">
    <source>
        <dbReference type="SAM" id="Phobius"/>
    </source>
</evidence>
<keyword evidence="2" id="KW-1133">Transmembrane helix</keyword>
<dbReference type="AlphaFoldDB" id="A0A5C7C0Q0"/>
<feature type="transmembrane region" description="Helical" evidence="2">
    <location>
        <begin position="510"/>
        <end position="538"/>
    </location>
</feature>
<comment type="caution">
    <text evidence="4">The sequence shown here is derived from an EMBL/GenBank/DDBJ whole genome shotgun (WGS) entry which is preliminary data.</text>
</comment>
<sequence length="714" mass="75892">MTLLRKCFATALLCLLTASARADGFSFETIEQAATRPSDLSRQILVMIFGDVVTNPMTTDASLVGQIFFIFNGFVACVACFWFMGLTLKHVVKAGQAGKVFSGGASMIGPVSTLAGFLSLVPTVSGWSLSQLTFLWAASIMGVGGANVVTDGIVDMMAKGYSLVVQPVTPQTVSTARAIYEMNLCMYSLNTDLATLYSRYGQSSTPMMAIKSLPDGFEIGNGNALCGSARLPQTLPDPSLNWIFPAPVNVDPILNAQRSAMNEMQNTLSQSASRFVSALLNRQKSGSGTLPDAETDIQNAARAYEDRINQTLKAQGQDSQLVAVLSAQLKKYGWLSLGSWYQTFATANNKVNDAVKLKPAVTGMSGLGDLGTQDLYASVITAYQAQLQNSKYTPPLGTVGTKDIQQVKDASDPSAAVIGVISSPMLWLTNYIATSGFGTTDGGSQMNPLLKMKAIGDYTLDGAEGALAIFTTAKVIAETTTKGVWGKIAAAFSFNATEGMRAVLDAFTPIIYFVLLLLFTTGFTLSIFLPLIPFIYWMAGAANWIVSVLVGVTGGTLFSATHIGTENEPGHRSAYGYIFLIDVMIRPMLMVLGFIFSSLTIVAIGTLLDLLFGASIANVQASSITGVVTMVGLLLAYARLCTSTVSRVFSLQVTMPDYVISWLGGREAANILGNVVDSTKSIFAGFSHRVQHAPGLKTNAPTSNNHSPEGDGIK</sequence>
<organism evidence="4 5">
    <name type="scientific">Serratia marcescens</name>
    <dbReference type="NCBI Taxonomy" id="615"/>
    <lineage>
        <taxon>Bacteria</taxon>
        <taxon>Pseudomonadati</taxon>
        <taxon>Pseudomonadota</taxon>
        <taxon>Gammaproteobacteria</taxon>
        <taxon>Enterobacterales</taxon>
        <taxon>Yersiniaceae</taxon>
        <taxon>Serratia</taxon>
    </lineage>
</organism>
<evidence type="ECO:0000313" key="5">
    <source>
        <dbReference type="Proteomes" id="UP000321126"/>
    </source>
</evidence>
<proteinExistence type="predicted"/>
<evidence type="ECO:0000313" key="4">
    <source>
        <dbReference type="EMBL" id="TXE28352.1"/>
    </source>
</evidence>
<reference evidence="4 5" key="1">
    <citation type="submission" date="2019-07" db="EMBL/GenBank/DDBJ databases">
        <title>Serratia strains were isolated from fresh produce.</title>
        <authorList>
            <person name="Cho G.-S."/>
            <person name="Stein M."/>
            <person name="Lee W."/>
            <person name="Suh S.H."/>
            <person name="Franz C.M.A.P."/>
        </authorList>
    </citation>
    <scope>NUCLEOTIDE SEQUENCE [LARGE SCALE GENOMIC DNA]</scope>
    <source>
        <strain evidence="4 5">S16</strain>
    </source>
</reference>
<keyword evidence="2" id="KW-0472">Membrane</keyword>
<keyword evidence="3" id="KW-0732">Signal</keyword>
<feature type="signal peptide" evidence="3">
    <location>
        <begin position="1"/>
        <end position="22"/>
    </location>
</feature>
<feature type="transmembrane region" description="Helical" evidence="2">
    <location>
        <begin position="133"/>
        <end position="154"/>
    </location>
</feature>
<accession>A0A5C7C0Q0</accession>
<protein>
    <submittedName>
        <fullName evidence="4">Conjugal transfer protein</fullName>
    </submittedName>
</protein>
<feature type="transmembrane region" description="Helical" evidence="2">
    <location>
        <begin position="577"/>
        <end position="604"/>
    </location>
</feature>
<keyword evidence="2" id="KW-0812">Transmembrane</keyword>